<gene>
    <name evidence="2" type="ORF">SCLAV_p0739</name>
</gene>
<geneLocation type="plasmid" evidence="2 3">
    <name>pSCL4</name>
</geneLocation>
<evidence type="ECO:0000313" key="2">
    <source>
        <dbReference type="EMBL" id="EFG04226.2"/>
    </source>
</evidence>
<name>B5GN89_STRCL</name>
<proteinExistence type="predicted"/>
<protein>
    <submittedName>
        <fullName evidence="2">Uncharacterized protein</fullName>
    </submittedName>
</protein>
<reference evidence="2 3" key="1">
    <citation type="journal article" date="2010" name="Genome Biol. Evol.">
        <title>The sequence of a 1.8-mb bacterial linear plasmid reveals a rich evolutionary reservoir of secondary metabolic pathways.</title>
        <authorList>
            <person name="Medema M.H."/>
            <person name="Trefzer A."/>
            <person name="Kovalchuk A."/>
            <person name="van den Berg M."/>
            <person name="Mueller U."/>
            <person name="Heijne W."/>
            <person name="Wu L."/>
            <person name="Alam M.T."/>
            <person name="Ronning C.M."/>
            <person name="Nierman W.C."/>
            <person name="Bovenberg R.A.L."/>
            <person name="Breitling R."/>
            <person name="Takano E."/>
        </authorList>
    </citation>
    <scope>NUCLEOTIDE SEQUENCE [LARGE SCALE GENOMIC DNA]</scope>
    <source>
        <strain evidence="3">ATCC 27064 / DSM 738 / JCM 4710 / NBRC 13307 / NCIMB 12785 / NRRL 3585 / VKM Ac-602</strain>
        <plasmid evidence="2">pSCL4</plasmid>
    </source>
</reference>
<keyword evidence="3" id="KW-1185">Reference proteome</keyword>
<evidence type="ECO:0000313" key="3">
    <source>
        <dbReference type="Proteomes" id="UP000002357"/>
    </source>
</evidence>
<feature type="region of interest" description="Disordered" evidence="1">
    <location>
        <begin position="13"/>
        <end position="41"/>
    </location>
</feature>
<organism evidence="2 3">
    <name type="scientific">Streptomyces clavuligerus</name>
    <dbReference type="NCBI Taxonomy" id="1901"/>
    <lineage>
        <taxon>Bacteria</taxon>
        <taxon>Bacillati</taxon>
        <taxon>Actinomycetota</taxon>
        <taxon>Actinomycetes</taxon>
        <taxon>Kitasatosporales</taxon>
        <taxon>Streptomycetaceae</taxon>
        <taxon>Streptomyces</taxon>
    </lineage>
</organism>
<sequence length="41" mass="4203">MRDIDTALTAARAALSGDSGESPLTLPDDILEWKGNPGGSC</sequence>
<evidence type="ECO:0000256" key="1">
    <source>
        <dbReference type="SAM" id="MobiDB-lite"/>
    </source>
</evidence>
<keyword evidence="2" id="KW-0614">Plasmid</keyword>
<dbReference type="Proteomes" id="UP000002357">
    <property type="component" value="Plasmid pSCL4"/>
</dbReference>
<accession>B5GN89</accession>
<dbReference type="RefSeq" id="WP_003953208.1">
    <property type="nucleotide sequence ID" value="NZ_CM000914.1"/>
</dbReference>
<dbReference type="EMBL" id="CM000914">
    <property type="protein sequence ID" value="EFG04226.2"/>
    <property type="molecule type" value="Genomic_DNA"/>
</dbReference>
<dbReference type="GeneID" id="93734863"/>
<dbReference type="AlphaFoldDB" id="B5GN89"/>